<evidence type="ECO:0000256" key="3">
    <source>
        <dbReference type="ARBA" id="ARBA00023054"/>
    </source>
</evidence>
<reference evidence="8" key="2">
    <citation type="journal article" date="2022" name="Res Sq">
        <title>Comparative Genomics Reveals Insights into the Divergent Evolution of Astigmatic Mites and Household Pest Adaptations.</title>
        <authorList>
            <person name="Xiong Q."/>
            <person name="Wan A.T.-Y."/>
            <person name="Liu X.-Y."/>
            <person name="Fung C.S.-H."/>
            <person name="Xiao X."/>
            <person name="Malainual N."/>
            <person name="Hou J."/>
            <person name="Wang L."/>
            <person name="Wang M."/>
            <person name="Yang K."/>
            <person name="Cui Y."/>
            <person name="Leung E."/>
            <person name="Nong W."/>
            <person name="Shin S.-K."/>
            <person name="Au S."/>
            <person name="Jeong K.Y."/>
            <person name="Chew F.T."/>
            <person name="Hui J."/>
            <person name="Leung T.F."/>
            <person name="Tungtrongchitr A."/>
            <person name="Zhong N."/>
            <person name="Liu Z."/>
            <person name="Tsui S."/>
        </authorList>
    </citation>
    <scope>NUCLEOTIDE SEQUENCE</scope>
    <source>
        <strain evidence="8">Derf</strain>
        <tissue evidence="8">Whole organism</tissue>
    </source>
</reference>
<keyword evidence="3 4" id="KW-0175">Coiled coil</keyword>
<evidence type="ECO:0000256" key="2">
    <source>
        <dbReference type="ARBA" id="ARBA00016765"/>
    </source>
</evidence>
<organism evidence="8 9">
    <name type="scientific">Dermatophagoides farinae</name>
    <name type="common">American house dust mite</name>
    <dbReference type="NCBI Taxonomy" id="6954"/>
    <lineage>
        <taxon>Eukaryota</taxon>
        <taxon>Metazoa</taxon>
        <taxon>Ecdysozoa</taxon>
        <taxon>Arthropoda</taxon>
        <taxon>Chelicerata</taxon>
        <taxon>Arachnida</taxon>
        <taxon>Acari</taxon>
        <taxon>Acariformes</taxon>
        <taxon>Sarcoptiformes</taxon>
        <taxon>Astigmata</taxon>
        <taxon>Psoroptidia</taxon>
        <taxon>Analgoidea</taxon>
        <taxon>Pyroglyphidae</taxon>
        <taxon>Dermatophagoidinae</taxon>
        <taxon>Dermatophagoides</taxon>
    </lineage>
</organism>
<dbReference type="AlphaFoldDB" id="A0A922HQ70"/>
<dbReference type="PANTHER" id="PTHR16441:SF0">
    <property type="entry name" value="COILED-COIL DOMAIN-CONTAINING PROTEIN 93"/>
    <property type="match status" value="1"/>
</dbReference>
<feature type="region of interest" description="Disordered" evidence="5">
    <location>
        <begin position="1"/>
        <end position="39"/>
    </location>
</feature>
<keyword evidence="9" id="KW-1185">Reference proteome</keyword>
<dbReference type="Proteomes" id="UP000790347">
    <property type="component" value="Unassembled WGS sequence"/>
</dbReference>
<dbReference type="Pfam" id="PF21673">
    <property type="entry name" value="CCDC93_N"/>
    <property type="match status" value="1"/>
</dbReference>
<proteinExistence type="inferred from homology"/>
<feature type="coiled-coil region" evidence="4">
    <location>
        <begin position="466"/>
        <end position="585"/>
    </location>
</feature>
<comment type="similarity">
    <text evidence="1">Belongs to the CCDC93 family.</text>
</comment>
<evidence type="ECO:0000256" key="1">
    <source>
        <dbReference type="ARBA" id="ARBA00007219"/>
    </source>
</evidence>
<dbReference type="PANTHER" id="PTHR16441">
    <property type="entry name" value="FIDIPIDINE"/>
    <property type="match status" value="1"/>
</dbReference>
<accession>A0A922HQ70</accession>
<feature type="compositionally biased region" description="Polar residues" evidence="5">
    <location>
        <begin position="66"/>
        <end position="81"/>
    </location>
</feature>
<evidence type="ECO:0000313" key="8">
    <source>
        <dbReference type="EMBL" id="KAH9497688.1"/>
    </source>
</evidence>
<dbReference type="Pfam" id="PF09762">
    <property type="entry name" value="CCDC93_CC"/>
    <property type="match status" value="1"/>
</dbReference>
<evidence type="ECO:0000256" key="4">
    <source>
        <dbReference type="SAM" id="Coils"/>
    </source>
</evidence>
<comment type="caution">
    <text evidence="8">The sequence shown here is derived from an EMBL/GenBank/DDBJ whole genome shotgun (WGS) entry which is preliminary data.</text>
</comment>
<protein>
    <recommendedName>
        <fullName evidence="2">Coiled-coil domain-containing protein 93</fullName>
    </recommendedName>
</protein>
<dbReference type="InterPro" id="IPR019159">
    <property type="entry name" value="CCDC93_CC"/>
</dbReference>
<dbReference type="EMBL" id="ASGP02000007">
    <property type="protein sequence ID" value="KAH9497688.1"/>
    <property type="molecule type" value="Genomic_DNA"/>
</dbReference>
<dbReference type="InterPro" id="IPR039116">
    <property type="entry name" value="CCDC93"/>
</dbReference>
<evidence type="ECO:0000256" key="5">
    <source>
        <dbReference type="SAM" id="MobiDB-lite"/>
    </source>
</evidence>
<sequence length="755" mass="88428">MHQASKPQIVPRTSLLKKKNSTENSLEPKNSDKIMTKPALPVKPMIATKPSLSSSIQPIQNDSAISSLQNQSTDSSMTNLSNHHHHHHHNHTDNLPDKTKISMKKVEETVQTSSLSSTINKSPWKKSNRIKFRLTSTDLNRLRLRKDFDDKNIDSKGNNLIYDIREDEEQIKKMNEICELLVAGGYFRARIKGLHNFDKIIGGMCWAIQMCNIDLDVDIFYQENLSIGQKISLTEKIVGVLQKMKCPFKLEPHQIQGMDCIHIYPAIQWLVKKSLETRQQMADYVRLYSCWQFDRTFTHNNNDDQQKCPSLAVIINDHNELIDPIKSNIQRRFLHPNRNKLKDELIRVKTTLLEYGVICSGTGLDERIVSHSDLTNDVIESTNDGIITTKQQQQQPESDCKNLLESMTKTDDSRMGNTQKVSTSIVVKIVGEQSDEIKRLAEDYERKKTLMSAEDAEFLKEESKLKMEILAKRKELNQLLQNKNEEKLTSIKEKLKILDKKSEELQELEKTEQNDETTTKSEKIHLTELLNVLRKQKSELKQHCREEKQRLERQIESIESRQVTTDQLNDKLKEIDQELHVYDERHSNVKKDLSLINKKYSIIQRKFDDVPNRTELAQYQKRFLELYNQLSTKHNETKKFYTLYNTLSDERMYLEKEFNLINSILENFQKASISNLMVKHEFLVKFQQTVDSIIDNKLKVVQRLQNEKEKRNQLNVQYQRLIEEQRLYYIAVKAFKEECKINEQLIVKLDKINKK</sequence>
<reference evidence="8" key="1">
    <citation type="submission" date="2013-05" db="EMBL/GenBank/DDBJ databases">
        <authorList>
            <person name="Yim A.K.Y."/>
            <person name="Chan T.F."/>
            <person name="Ji K.M."/>
            <person name="Liu X.Y."/>
            <person name="Zhou J.W."/>
            <person name="Li R.Q."/>
            <person name="Yang K.Y."/>
            <person name="Li J."/>
            <person name="Li M."/>
            <person name="Law P.T.W."/>
            <person name="Wu Y.L."/>
            <person name="Cai Z.L."/>
            <person name="Qin H."/>
            <person name="Bao Y."/>
            <person name="Leung R.K.K."/>
            <person name="Ng P.K.S."/>
            <person name="Zou J."/>
            <person name="Zhong X.J."/>
            <person name="Ran P.X."/>
            <person name="Zhong N.S."/>
            <person name="Liu Z.G."/>
            <person name="Tsui S.K.W."/>
        </authorList>
    </citation>
    <scope>NUCLEOTIDE SEQUENCE</scope>
    <source>
        <strain evidence="8">Derf</strain>
        <tissue evidence="8">Whole organism</tissue>
    </source>
</reference>
<evidence type="ECO:0000259" key="6">
    <source>
        <dbReference type="Pfam" id="PF09762"/>
    </source>
</evidence>
<evidence type="ECO:0000313" key="9">
    <source>
        <dbReference type="Proteomes" id="UP000790347"/>
    </source>
</evidence>
<feature type="domain" description="CCDC93 N-terminal" evidence="7">
    <location>
        <begin position="169"/>
        <end position="273"/>
    </location>
</feature>
<feature type="domain" description="CCDC93 coiled-coil" evidence="6">
    <location>
        <begin position="330"/>
        <end position="746"/>
    </location>
</feature>
<feature type="region of interest" description="Disordered" evidence="5">
    <location>
        <begin position="66"/>
        <end position="97"/>
    </location>
</feature>
<dbReference type="GO" id="GO:0006893">
    <property type="term" value="P:Golgi to plasma membrane transport"/>
    <property type="evidence" value="ECO:0007669"/>
    <property type="project" value="TreeGrafter"/>
</dbReference>
<name>A0A922HQ70_DERFA</name>
<dbReference type="InterPro" id="IPR048747">
    <property type="entry name" value="CCDC93_N"/>
</dbReference>
<evidence type="ECO:0000259" key="7">
    <source>
        <dbReference type="Pfam" id="PF21673"/>
    </source>
</evidence>
<gene>
    <name evidence="8" type="primary">CCDC93</name>
    <name evidence="8" type="ORF">DERF_013654</name>
</gene>